<dbReference type="RefSeq" id="WP_128531943.1">
    <property type="nucleotide sequence ID" value="NZ_SBIW01000001.1"/>
</dbReference>
<name>A0A3S4YKY2_9SPHI</name>
<dbReference type="OrthoDB" id="3185623at2"/>
<evidence type="ECO:0000313" key="2">
    <source>
        <dbReference type="EMBL" id="RWY57437.1"/>
    </source>
</evidence>
<accession>A0A3S4YKY2</accession>
<dbReference type="InterPro" id="IPR036237">
    <property type="entry name" value="Xyl_isomerase-like_sf"/>
</dbReference>
<dbReference type="InterPro" id="IPR050312">
    <property type="entry name" value="IolE/XylAMocC-like"/>
</dbReference>
<dbReference type="PANTHER" id="PTHR12110">
    <property type="entry name" value="HYDROXYPYRUVATE ISOMERASE"/>
    <property type="match status" value="1"/>
</dbReference>
<protein>
    <submittedName>
        <fullName evidence="2">Sugar phosphate isomerase/epimerase</fullName>
    </submittedName>
</protein>
<dbReference type="PANTHER" id="PTHR12110:SF41">
    <property type="entry name" value="INOSOSE DEHYDRATASE"/>
    <property type="match status" value="1"/>
</dbReference>
<dbReference type="GO" id="GO:0016853">
    <property type="term" value="F:isomerase activity"/>
    <property type="evidence" value="ECO:0007669"/>
    <property type="project" value="UniProtKB-KW"/>
</dbReference>
<dbReference type="Pfam" id="PF01261">
    <property type="entry name" value="AP_endonuc_2"/>
    <property type="match status" value="1"/>
</dbReference>
<feature type="domain" description="Xylose isomerase-like TIM barrel" evidence="1">
    <location>
        <begin position="52"/>
        <end position="289"/>
    </location>
</feature>
<gene>
    <name evidence="2" type="ORF">EPL05_02595</name>
</gene>
<keyword evidence="3" id="KW-1185">Reference proteome</keyword>
<dbReference type="Gene3D" id="3.20.20.150">
    <property type="entry name" value="Divalent-metal-dependent TIM barrel enzymes"/>
    <property type="match status" value="1"/>
</dbReference>
<comment type="caution">
    <text evidence="2">The sequence shown here is derived from an EMBL/GenBank/DDBJ whole genome shotgun (WGS) entry which is preliminary data.</text>
</comment>
<organism evidence="2 3">
    <name type="scientific">Mucilaginibacter gilvus</name>
    <dbReference type="NCBI Taxonomy" id="2305909"/>
    <lineage>
        <taxon>Bacteria</taxon>
        <taxon>Pseudomonadati</taxon>
        <taxon>Bacteroidota</taxon>
        <taxon>Sphingobacteriia</taxon>
        <taxon>Sphingobacteriales</taxon>
        <taxon>Sphingobacteriaceae</taxon>
        <taxon>Mucilaginibacter</taxon>
    </lineage>
</organism>
<reference evidence="2 3" key="1">
    <citation type="submission" date="2019-01" db="EMBL/GenBank/DDBJ databases">
        <title>Mucilaginibacter antarcticum sp. nov., isolated from antarctic soil.</title>
        <authorList>
            <person name="Yan Y.-Q."/>
            <person name="Du Z.-J."/>
        </authorList>
    </citation>
    <scope>NUCLEOTIDE SEQUENCE [LARGE SCALE GENOMIC DNA]</scope>
    <source>
        <strain evidence="2 3">F01003</strain>
    </source>
</reference>
<keyword evidence="2" id="KW-0413">Isomerase</keyword>
<dbReference type="PROSITE" id="PS51318">
    <property type="entry name" value="TAT"/>
    <property type="match status" value="1"/>
</dbReference>
<dbReference type="AlphaFoldDB" id="A0A3S4YKY2"/>
<evidence type="ECO:0000313" key="3">
    <source>
        <dbReference type="Proteomes" id="UP000286701"/>
    </source>
</evidence>
<sequence>MLHPYSRRQFLQTSSLLVAGAMVTSSFISKKYQPNLSFSSLGCPDWTFTQIVDFAAQHGYTGLELRGILREMDLTKVKEFATEQSRKETLQLMKDKGLRFVDLGSSATLHFAEGPERVKNLDEGKRFIDLAQQLDCPFVRAFPNIIPKGQDKAATIDLITKGLLELAEHAKGSKVSILLESHGDLVKISDLELVMKTARHPNAGLIWDVVNMWSITREAPAEAYKVLKPYIRHTHIKDAKVFAGAEPKYVLLGQGNVPIFEAIGALAKGGYQGYYSFEWEKLWHPELGDPALALADYAKVMKAHFA</sequence>
<proteinExistence type="predicted"/>
<dbReference type="Proteomes" id="UP000286701">
    <property type="component" value="Unassembled WGS sequence"/>
</dbReference>
<dbReference type="SUPFAM" id="SSF51658">
    <property type="entry name" value="Xylose isomerase-like"/>
    <property type="match status" value="1"/>
</dbReference>
<dbReference type="EMBL" id="SBIW01000001">
    <property type="protein sequence ID" value="RWY57437.1"/>
    <property type="molecule type" value="Genomic_DNA"/>
</dbReference>
<dbReference type="InterPro" id="IPR013022">
    <property type="entry name" value="Xyl_isomerase-like_TIM-brl"/>
</dbReference>
<dbReference type="InterPro" id="IPR006311">
    <property type="entry name" value="TAT_signal"/>
</dbReference>
<evidence type="ECO:0000259" key="1">
    <source>
        <dbReference type="Pfam" id="PF01261"/>
    </source>
</evidence>